<dbReference type="CDD" id="cd08241">
    <property type="entry name" value="QOR1"/>
    <property type="match status" value="1"/>
</dbReference>
<organism evidence="2 3">
    <name type="scientific">Ceratopteris richardii</name>
    <name type="common">Triangle waterfern</name>
    <dbReference type="NCBI Taxonomy" id="49495"/>
    <lineage>
        <taxon>Eukaryota</taxon>
        <taxon>Viridiplantae</taxon>
        <taxon>Streptophyta</taxon>
        <taxon>Embryophyta</taxon>
        <taxon>Tracheophyta</taxon>
        <taxon>Polypodiopsida</taxon>
        <taxon>Polypodiidae</taxon>
        <taxon>Polypodiales</taxon>
        <taxon>Pteridineae</taxon>
        <taxon>Pteridaceae</taxon>
        <taxon>Parkerioideae</taxon>
        <taxon>Ceratopteris</taxon>
    </lineage>
</organism>
<dbReference type="SMART" id="SM00829">
    <property type="entry name" value="PKS_ER"/>
    <property type="match status" value="1"/>
</dbReference>
<dbReference type="SUPFAM" id="SSF50129">
    <property type="entry name" value="GroES-like"/>
    <property type="match status" value="1"/>
</dbReference>
<dbReference type="InterPro" id="IPR013154">
    <property type="entry name" value="ADH-like_N"/>
</dbReference>
<gene>
    <name evidence="2" type="ORF">KP509_13G080600</name>
</gene>
<dbReference type="Pfam" id="PF08240">
    <property type="entry name" value="ADH_N"/>
    <property type="match status" value="1"/>
</dbReference>
<keyword evidence="3" id="KW-1185">Reference proteome</keyword>
<evidence type="ECO:0000313" key="2">
    <source>
        <dbReference type="EMBL" id="KAH7421903.1"/>
    </source>
</evidence>
<comment type="caution">
    <text evidence="2">The sequence shown here is derived from an EMBL/GenBank/DDBJ whole genome shotgun (WGS) entry which is preliminary data.</text>
</comment>
<accession>A0A8T2TJB5</accession>
<dbReference type="SUPFAM" id="SSF51735">
    <property type="entry name" value="NAD(P)-binding Rossmann-fold domains"/>
    <property type="match status" value="1"/>
</dbReference>
<proteinExistence type="predicted"/>
<evidence type="ECO:0000259" key="1">
    <source>
        <dbReference type="SMART" id="SM00829"/>
    </source>
</evidence>
<dbReference type="Proteomes" id="UP000825935">
    <property type="component" value="Chromosome 13"/>
</dbReference>
<evidence type="ECO:0000313" key="3">
    <source>
        <dbReference type="Proteomes" id="UP000825935"/>
    </source>
</evidence>
<dbReference type="EMBL" id="CM035418">
    <property type="protein sequence ID" value="KAH7421903.1"/>
    <property type="molecule type" value="Genomic_DNA"/>
</dbReference>
<dbReference type="InterPro" id="IPR011032">
    <property type="entry name" value="GroES-like_sf"/>
</dbReference>
<dbReference type="Pfam" id="PF00107">
    <property type="entry name" value="ADH_zinc_N"/>
    <property type="match status" value="1"/>
</dbReference>
<dbReference type="InterPro" id="IPR036291">
    <property type="entry name" value="NAD(P)-bd_dom_sf"/>
</dbReference>
<dbReference type="OrthoDB" id="10257049at2759"/>
<dbReference type="PANTHER" id="PTHR43677">
    <property type="entry name" value="SHORT-CHAIN DEHYDROGENASE/REDUCTASE"/>
    <property type="match status" value="1"/>
</dbReference>
<name>A0A8T2TJB5_CERRI</name>
<feature type="domain" description="Enoyl reductase (ER)" evidence="1">
    <location>
        <begin position="18"/>
        <end position="334"/>
    </location>
</feature>
<dbReference type="Gene3D" id="3.40.50.720">
    <property type="entry name" value="NAD(P)-binding Rossmann-like Domain"/>
    <property type="match status" value="1"/>
</dbReference>
<dbReference type="AlphaFoldDB" id="A0A8T2TJB5"/>
<sequence>MKALVCRSLGDPTVPFSKDSPLFIDNNHPRPALSLPSHVRVRVRSVSLNYANLLTVLGKYQERPPLPFILGSDFSGIVEEVGADVTKVRIGDAVCGVGDVGSFAEELVIEESKLFVVPDGCDIVAAAGLPVAFGTSHLAILHRAHLQPGQVMLVLGAAGGVGLAAVQIGKVCGAVVIAVARGIEKAELLNSVGADLVLDPSDGSMIKSIQSFLKSKNLKGVDVLYDPVGGKLFKDSLKVLNWGAHVLIIGFTSGDIPSIPANIALVKNLTVHGIYWGSYFKNRPGVLRDSMNELLLWLSKGLITIHVSHKFPLSQVNKALALIAQRKVLGKVMIVVDEEGDSSRSRL</sequence>
<protein>
    <recommendedName>
        <fullName evidence="1">Enoyl reductase (ER) domain-containing protein</fullName>
    </recommendedName>
</protein>
<reference evidence="2" key="1">
    <citation type="submission" date="2021-08" db="EMBL/GenBank/DDBJ databases">
        <title>WGS assembly of Ceratopteris richardii.</title>
        <authorList>
            <person name="Marchant D.B."/>
            <person name="Chen G."/>
            <person name="Jenkins J."/>
            <person name="Shu S."/>
            <person name="Leebens-Mack J."/>
            <person name="Grimwood J."/>
            <person name="Schmutz J."/>
            <person name="Soltis P."/>
            <person name="Soltis D."/>
            <person name="Chen Z.-H."/>
        </authorList>
    </citation>
    <scope>NUCLEOTIDE SEQUENCE</scope>
    <source>
        <strain evidence="2">Whitten #5841</strain>
        <tissue evidence="2">Leaf</tissue>
    </source>
</reference>
<dbReference type="PANTHER" id="PTHR43677:SF4">
    <property type="entry name" value="QUINONE OXIDOREDUCTASE-LIKE PROTEIN 2"/>
    <property type="match status" value="1"/>
</dbReference>
<dbReference type="Gene3D" id="3.90.180.10">
    <property type="entry name" value="Medium-chain alcohol dehydrogenases, catalytic domain"/>
    <property type="match status" value="1"/>
</dbReference>
<dbReference type="InterPro" id="IPR020843">
    <property type="entry name" value="ER"/>
</dbReference>
<dbReference type="InterPro" id="IPR013149">
    <property type="entry name" value="ADH-like_C"/>
</dbReference>
<dbReference type="InterPro" id="IPR051397">
    <property type="entry name" value="Zn-ADH-like_protein"/>
</dbReference>
<dbReference type="GO" id="GO:0008270">
    <property type="term" value="F:zinc ion binding"/>
    <property type="evidence" value="ECO:0007669"/>
    <property type="project" value="InterPro"/>
</dbReference>
<dbReference type="InterPro" id="IPR002364">
    <property type="entry name" value="Quin_OxRdtase/zeta-crystal_CS"/>
</dbReference>
<dbReference type="GO" id="GO:0016491">
    <property type="term" value="F:oxidoreductase activity"/>
    <property type="evidence" value="ECO:0007669"/>
    <property type="project" value="InterPro"/>
</dbReference>
<dbReference type="PROSITE" id="PS01162">
    <property type="entry name" value="QOR_ZETA_CRYSTAL"/>
    <property type="match status" value="1"/>
</dbReference>
<dbReference type="OMA" id="CDIRGVF"/>